<dbReference type="Gene3D" id="3.20.20.300">
    <property type="entry name" value="Glycoside hydrolase, family 3, N-terminal domain"/>
    <property type="match status" value="1"/>
</dbReference>
<evidence type="ECO:0000256" key="2">
    <source>
        <dbReference type="ARBA" id="ARBA00005336"/>
    </source>
</evidence>
<dbReference type="RefSeq" id="WP_156191571.1">
    <property type="nucleotide sequence ID" value="NZ_CP046452.1"/>
</dbReference>
<dbReference type="SUPFAM" id="SSF51445">
    <property type="entry name" value="(Trans)glycosidases"/>
    <property type="match status" value="1"/>
</dbReference>
<feature type="domain" description="Glycoside hydrolase family 3 N-terminal" evidence="7">
    <location>
        <begin position="79"/>
        <end position="392"/>
    </location>
</feature>
<evidence type="ECO:0000313" key="8">
    <source>
        <dbReference type="EMBL" id="QGU01142.1"/>
    </source>
</evidence>
<protein>
    <recommendedName>
        <fullName evidence="3">beta-N-acetylhexosaminidase</fullName>
        <ecNumber evidence="3">3.2.1.52</ecNumber>
    </recommendedName>
</protein>
<accession>A0A6B8V7M4</accession>
<dbReference type="InterPro" id="IPR036962">
    <property type="entry name" value="Glyco_hydro_3_N_sf"/>
</dbReference>
<dbReference type="GO" id="GO:0004563">
    <property type="term" value="F:beta-N-acetylhexosaminidase activity"/>
    <property type="evidence" value="ECO:0007669"/>
    <property type="project" value="UniProtKB-EC"/>
</dbReference>
<feature type="signal peptide" evidence="6">
    <location>
        <begin position="1"/>
        <end position="18"/>
    </location>
</feature>
<reference evidence="9" key="1">
    <citation type="submission" date="2019-11" db="EMBL/GenBank/DDBJ databases">
        <title>Complete genome sequence of Corynebacterium kalinowskii 1959, a novel Corynebacterium species isolated from soil of a small paddock in Vilsendorf, Germany.</title>
        <authorList>
            <person name="Schaffert L."/>
            <person name="Ruwe M."/>
            <person name="Milse J."/>
            <person name="Hanuschka K."/>
            <person name="Ortseifen V."/>
            <person name="Droste J."/>
            <person name="Brandt D."/>
            <person name="Schlueter L."/>
            <person name="Kutter Y."/>
            <person name="Vinke S."/>
            <person name="Viehoefer P."/>
            <person name="Jacob L."/>
            <person name="Luebke N.-C."/>
            <person name="Schulte-Berndt E."/>
            <person name="Hain C."/>
            <person name="Linder M."/>
            <person name="Schmidt P."/>
            <person name="Wollenschlaeger L."/>
            <person name="Luttermann T."/>
            <person name="Thieme E."/>
            <person name="Hassa J."/>
            <person name="Haak M."/>
            <person name="Wittchen M."/>
            <person name="Mentz A."/>
            <person name="Persicke M."/>
            <person name="Busche T."/>
            <person name="Ruckert C."/>
        </authorList>
    </citation>
    <scope>NUCLEOTIDE SEQUENCE [LARGE SCALE GENOMIC DNA]</scope>
    <source>
        <strain evidence="9">1959</strain>
    </source>
</reference>
<dbReference type="GO" id="GO:0005975">
    <property type="term" value="P:carbohydrate metabolic process"/>
    <property type="evidence" value="ECO:0007669"/>
    <property type="project" value="InterPro"/>
</dbReference>
<dbReference type="Proteomes" id="UP000427071">
    <property type="component" value="Chromosome"/>
</dbReference>
<evidence type="ECO:0000256" key="5">
    <source>
        <dbReference type="ARBA" id="ARBA00023295"/>
    </source>
</evidence>
<dbReference type="InterPro" id="IPR050226">
    <property type="entry name" value="NagZ_Beta-hexosaminidase"/>
</dbReference>
<keyword evidence="4 8" id="KW-0378">Hydrolase</keyword>
<keyword evidence="5 8" id="KW-0326">Glycosidase</keyword>
<gene>
    <name evidence="8" type="primary">nagZ</name>
    <name evidence="8" type="ORF">CKALI_01210</name>
</gene>
<dbReference type="KEGG" id="ckw:CKALI_01210"/>
<dbReference type="InterPro" id="IPR001764">
    <property type="entry name" value="Glyco_hydro_3_N"/>
</dbReference>
<dbReference type="EMBL" id="CP046452">
    <property type="protein sequence ID" value="QGU01142.1"/>
    <property type="molecule type" value="Genomic_DNA"/>
</dbReference>
<proteinExistence type="inferred from homology"/>
<comment type="catalytic activity">
    <reaction evidence="1">
        <text>Hydrolysis of terminal non-reducing N-acetyl-D-hexosamine residues in N-acetyl-beta-D-hexosaminides.</text>
        <dbReference type="EC" id="3.2.1.52"/>
    </reaction>
</comment>
<dbReference type="PANTHER" id="PTHR30480:SF13">
    <property type="entry name" value="BETA-HEXOSAMINIDASE"/>
    <property type="match status" value="1"/>
</dbReference>
<dbReference type="PANTHER" id="PTHR30480">
    <property type="entry name" value="BETA-HEXOSAMINIDASE-RELATED"/>
    <property type="match status" value="1"/>
</dbReference>
<evidence type="ECO:0000259" key="7">
    <source>
        <dbReference type="Pfam" id="PF00933"/>
    </source>
</evidence>
<keyword evidence="9" id="KW-1185">Reference proteome</keyword>
<dbReference type="AlphaFoldDB" id="A0A6B8V7M4"/>
<dbReference type="PROSITE" id="PS51257">
    <property type="entry name" value="PROKAR_LIPOPROTEIN"/>
    <property type="match status" value="1"/>
</dbReference>
<name>A0A6B8V7M4_9CORY</name>
<dbReference type="Pfam" id="PF00933">
    <property type="entry name" value="Glyco_hydro_3"/>
    <property type="match status" value="1"/>
</dbReference>
<dbReference type="InterPro" id="IPR017853">
    <property type="entry name" value="GH"/>
</dbReference>
<keyword evidence="6" id="KW-0732">Signal</keyword>
<dbReference type="GO" id="GO:0009254">
    <property type="term" value="P:peptidoglycan turnover"/>
    <property type="evidence" value="ECO:0007669"/>
    <property type="project" value="TreeGrafter"/>
</dbReference>
<evidence type="ECO:0000313" key="9">
    <source>
        <dbReference type="Proteomes" id="UP000427071"/>
    </source>
</evidence>
<comment type="similarity">
    <text evidence="2">Belongs to the glycosyl hydrolase 3 family.</text>
</comment>
<organism evidence="8 9">
    <name type="scientific">Corynebacterium kalinowskii</name>
    <dbReference type="NCBI Taxonomy" id="2675216"/>
    <lineage>
        <taxon>Bacteria</taxon>
        <taxon>Bacillati</taxon>
        <taxon>Actinomycetota</taxon>
        <taxon>Actinomycetes</taxon>
        <taxon>Mycobacteriales</taxon>
        <taxon>Corynebacteriaceae</taxon>
        <taxon>Corynebacterium</taxon>
    </lineage>
</organism>
<evidence type="ECO:0000256" key="6">
    <source>
        <dbReference type="SAM" id="SignalP"/>
    </source>
</evidence>
<evidence type="ECO:0000256" key="4">
    <source>
        <dbReference type="ARBA" id="ARBA00022801"/>
    </source>
</evidence>
<sequence length="399" mass="41901">MRLIALLAALSVSVGGCAAVETADEPEQTFGPDSALVTMLAQQQRITREHAELQEAERFGVSVAALQRARAELPTDQRAKVASLMMVGVRNFDDAVFALEQGVGGIFIGSWTDPALLTEPGRNIAALRERIGRPFEVSIDAEGGRVQRQPALFGSVPSPREIANTKSPEEARAIAQHLGQGLSAKGITVDFAPVLDVDNGASNGAIGDRSFSADPAVAATYGAAFARGLNDAGVRPVYKHFPGHGRASGDSHFQDVTSPPLEDVKRVDLAPYGPALREAPGAVMVGHVRVPGLGDASPSSINPAAYALLRSGDYPGGEPYRGVIYTDDLSGMRAITNRMGTPAAVLASLKAGADCALWISTANLPRAIDEVDAAVSNGVYPLPQLEDSALRVRLQLHTD</sequence>
<feature type="chain" id="PRO_5025387125" description="beta-N-acetylhexosaminidase" evidence="6">
    <location>
        <begin position="19"/>
        <end position="399"/>
    </location>
</feature>
<evidence type="ECO:0000256" key="3">
    <source>
        <dbReference type="ARBA" id="ARBA00012663"/>
    </source>
</evidence>
<dbReference type="EC" id="3.2.1.52" evidence="3"/>
<evidence type="ECO:0000256" key="1">
    <source>
        <dbReference type="ARBA" id="ARBA00001231"/>
    </source>
</evidence>